<dbReference type="EMBL" id="KZ301974">
    <property type="protein sequence ID" value="PFH53290.1"/>
    <property type="molecule type" value="Genomic_DNA"/>
</dbReference>
<dbReference type="OrthoDB" id="2580323at2759"/>
<name>A0A2A9NZ50_9AGAR</name>
<dbReference type="PANTHER" id="PTHR40616">
    <property type="entry name" value="LINALOOL DEHYDRATASE_ISOMERASE DOMAIN-CONTAINING PROTEIN"/>
    <property type="match status" value="1"/>
</dbReference>
<protein>
    <submittedName>
        <fullName evidence="1">Uncharacterized protein</fullName>
    </submittedName>
</protein>
<organism evidence="1 2">
    <name type="scientific">Amanita thiersii Skay4041</name>
    <dbReference type="NCBI Taxonomy" id="703135"/>
    <lineage>
        <taxon>Eukaryota</taxon>
        <taxon>Fungi</taxon>
        <taxon>Dikarya</taxon>
        <taxon>Basidiomycota</taxon>
        <taxon>Agaricomycotina</taxon>
        <taxon>Agaricomycetes</taxon>
        <taxon>Agaricomycetidae</taxon>
        <taxon>Agaricales</taxon>
        <taxon>Pluteineae</taxon>
        <taxon>Amanitaceae</taxon>
        <taxon>Amanita</taxon>
    </lineage>
</organism>
<dbReference type="AlphaFoldDB" id="A0A2A9NZ50"/>
<feature type="non-terminal residue" evidence="1">
    <location>
        <position position="131"/>
    </location>
</feature>
<reference evidence="1 2" key="1">
    <citation type="submission" date="2014-02" db="EMBL/GenBank/DDBJ databases">
        <title>Transposable element dynamics among asymbiotic and ectomycorrhizal Amanita fungi.</title>
        <authorList>
            <consortium name="DOE Joint Genome Institute"/>
            <person name="Hess J."/>
            <person name="Skrede I."/>
            <person name="Wolfe B."/>
            <person name="LaButti K."/>
            <person name="Ohm R.A."/>
            <person name="Grigoriev I.V."/>
            <person name="Pringle A."/>
        </authorList>
    </citation>
    <scope>NUCLEOTIDE SEQUENCE [LARGE SCALE GENOMIC DNA]</scope>
    <source>
        <strain evidence="1 2">SKay4041</strain>
    </source>
</reference>
<keyword evidence="2" id="KW-1185">Reference proteome</keyword>
<sequence>MPKRSVISSRAKDVITKTWETIGCLYNPSLKTLGGPWDRAYGFDMKSYFGILGAHITGLIGGLDNGSAPIPTPLVGTEHYADAAAIVLTTLVSRYHDPYVPGSVIAQLRKLEHGKMGSMCIAKATSPPFDE</sequence>
<gene>
    <name evidence="1" type="ORF">AMATHDRAFT_137946</name>
</gene>
<dbReference type="STRING" id="703135.A0A2A9NZ50"/>
<accession>A0A2A9NZ50</accession>
<dbReference type="Proteomes" id="UP000242287">
    <property type="component" value="Unassembled WGS sequence"/>
</dbReference>
<evidence type="ECO:0000313" key="1">
    <source>
        <dbReference type="EMBL" id="PFH53290.1"/>
    </source>
</evidence>
<evidence type="ECO:0000313" key="2">
    <source>
        <dbReference type="Proteomes" id="UP000242287"/>
    </source>
</evidence>
<dbReference type="PANTHER" id="PTHR40616:SF1">
    <property type="entry name" value="LINALOOL DEHYDRATASE_ISOMERASE DOMAIN-CONTAINING PROTEIN"/>
    <property type="match status" value="1"/>
</dbReference>
<proteinExistence type="predicted"/>